<comment type="caution">
    <text evidence="3">The sequence shown here is derived from an EMBL/GenBank/DDBJ whole genome shotgun (WGS) entry which is preliminary data.</text>
</comment>
<evidence type="ECO:0000256" key="1">
    <source>
        <dbReference type="SAM" id="Phobius"/>
    </source>
</evidence>
<dbReference type="InterPro" id="IPR019430">
    <property type="entry name" value="7TM_GPCR_serpentine_rcpt_Srx"/>
</dbReference>
<reference evidence="3 4" key="2">
    <citation type="journal article" date="2019" name="G3 (Bethesda)">
        <title>Hybrid Assembly of the Genome of the Entomopathogenic Nematode Steinernema carpocapsae Identifies the X-Chromosome.</title>
        <authorList>
            <person name="Serra L."/>
            <person name="Macchietto M."/>
            <person name="Macias-Munoz A."/>
            <person name="McGill C.J."/>
            <person name="Rodriguez I.M."/>
            <person name="Rodriguez B."/>
            <person name="Murad R."/>
            <person name="Mortazavi A."/>
        </authorList>
    </citation>
    <scope>NUCLEOTIDE SEQUENCE [LARGE SCALE GENOMIC DNA]</scope>
    <source>
        <strain evidence="3 4">ALL</strain>
    </source>
</reference>
<sequence length="322" mass="36337">MNNTEFGWEIQGRINPTTQDRVIGVFMITTALISSVLGIHNLFIIGKIEVFRNAFGWFWKARTVGEVVSNVVHLFYSGPVTLFQPIAIPLGLAFSTFCVAFAGSFYACLMHLAISSNRFLAVFAPLRYQSIFTLKNCKWLITGILLPMPFVYSLYFVIPCNAVAYSAHMYEFVFVSCQPKFHRNYSIVGSTFLRVCLSLCSATLVLDFATLCKIIHMKQVQKHKHDNVNFCREIRFFAQASIQNVSMIITSVIMVIANQAYDLDNEVIRITSFNSVTVTHICNSIALIIFNPEVRKHIRSPRIHSMIKPASISCNADSTHHG</sequence>
<protein>
    <recommendedName>
        <fullName evidence="2">7TM GPCR serpentine receptor class x (Srx) domain-containing protein</fullName>
    </recommendedName>
</protein>
<feature type="transmembrane region" description="Helical" evidence="1">
    <location>
        <begin position="22"/>
        <end position="45"/>
    </location>
</feature>
<dbReference type="OrthoDB" id="10431738at2759"/>
<keyword evidence="4" id="KW-1185">Reference proteome</keyword>
<feature type="transmembrane region" description="Helical" evidence="1">
    <location>
        <begin position="192"/>
        <end position="215"/>
    </location>
</feature>
<name>A0A4U5M362_STECR</name>
<reference evidence="3 4" key="1">
    <citation type="journal article" date="2015" name="Genome Biol.">
        <title>Comparative genomics of Steinernema reveals deeply conserved gene regulatory networks.</title>
        <authorList>
            <person name="Dillman A.R."/>
            <person name="Macchietto M."/>
            <person name="Porter C.F."/>
            <person name="Rogers A."/>
            <person name="Williams B."/>
            <person name="Antoshechkin I."/>
            <person name="Lee M.M."/>
            <person name="Goodwin Z."/>
            <person name="Lu X."/>
            <person name="Lewis E.E."/>
            <person name="Goodrich-Blair H."/>
            <person name="Stock S.P."/>
            <person name="Adams B.J."/>
            <person name="Sternberg P.W."/>
            <person name="Mortazavi A."/>
        </authorList>
    </citation>
    <scope>NUCLEOTIDE SEQUENCE [LARGE SCALE GENOMIC DNA]</scope>
    <source>
        <strain evidence="3 4">ALL</strain>
    </source>
</reference>
<feature type="transmembrane region" description="Helical" evidence="1">
    <location>
        <begin position="82"/>
        <end position="109"/>
    </location>
</feature>
<keyword evidence="1" id="KW-0472">Membrane</keyword>
<evidence type="ECO:0000259" key="2">
    <source>
        <dbReference type="Pfam" id="PF10328"/>
    </source>
</evidence>
<dbReference type="EMBL" id="AZBU02000010">
    <property type="protein sequence ID" value="TKR63189.1"/>
    <property type="molecule type" value="Genomic_DNA"/>
</dbReference>
<evidence type="ECO:0000313" key="3">
    <source>
        <dbReference type="EMBL" id="TKR63189.1"/>
    </source>
</evidence>
<gene>
    <name evidence="3" type="ORF">L596_027050</name>
</gene>
<proteinExistence type="predicted"/>
<dbReference type="Proteomes" id="UP000298663">
    <property type="component" value="Unassembled WGS sequence"/>
</dbReference>
<keyword evidence="1" id="KW-0812">Transmembrane</keyword>
<dbReference type="Gene3D" id="1.20.1070.10">
    <property type="entry name" value="Rhodopsin 7-helix transmembrane proteins"/>
    <property type="match status" value="1"/>
</dbReference>
<feature type="domain" description="7TM GPCR serpentine receptor class x (Srx)" evidence="2">
    <location>
        <begin position="32"/>
        <end position="291"/>
    </location>
</feature>
<dbReference type="PANTHER" id="PTHR23017:SF3">
    <property type="entry name" value="G-PROTEIN COUPLED RECEPTORS FAMILY 1 PROFILE DOMAIN-CONTAINING PROTEIN"/>
    <property type="match status" value="1"/>
</dbReference>
<keyword evidence="1" id="KW-1133">Transmembrane helix</keyword>
<feature type="transmembrane region" description="Helical" evidence="1">
    <location>
        <begin position="236"/>
        <end position="261"/>
    </location>
</feature>
<accession>A0A4U5M362</accession>
<dbReference type="AlphaFoldDB" id="A0A4U5M362"/>
<dbReference type="Pfam" id="PF10328">
    <property type="entry name" value="7TM_GPCR_Srx"/>
    <property type="match status" value="1"/>
</dbReference>
<dbReference type="PANTHER" id="PTHR23017">
    <property type="entry name" value="SERPENTINE RECEPTOR, CLASS X"/>
    <property type="match status" value="1"/>
</dbReference>
<evidence type="ECO:0000313" key="4">
    <source>
        <dbReference type="Proteomes" id="UP000298663"/>
    </source>
</evidence>
<dbReference type="SUPFAM" id="SSF81321">
    <property type="entry name" value="Family A G protein-coupled receptor-like"/>
    <property type="match status" value="1"/>
</dbReference>
<organism evidence="3 4">
    <name type="scientific">Steinernema carpocapsae</name>
    <name type="common">Entomopathogenic nematode</name>
    <dbReference type="NCBI Taxonomy" id="34508"/>
    <lineage>
        <taxon>Eukaryota</taxon>
        <taxon>Metazoa</taxon>
        <taxon>Ecdysozoa</taxon>
        <taxon>Nematoda</taxon>
        <taxon>Chromadorea</taxon>
        <taxon>Rhabditida</taxon>
        <taxon>Tylenchina</taxon>
        <taxon>Panagrolaimomorpha</taxon>
        <taxon>Strongyloidoidea</taxon>
        <taxon>Steinernematidae</taxon>
        <taxon>Steinernema</taxon>
    </lineage>
</organism>
<feature type="transmembrane region" description="Helical" evidence="1">
    <location>
        <begin position="267"/>
        <end position="290"/>
    </location>
</feature>
<feature type="transmembrane region" description="Helical" evidence="1">
    <location>
        <begin position="139"/>
        <end position="158"/>
    </location>
</feature>